<sequence length="239" mass="24816">MQGEVAGRVTEREVADRAVPAEGLLDDVRPVGLARAHQLELVAVGAQGADALVIRFRVVSCPATTIRRRVPISSWGLSRSPSSSRTAISALVRSSPGCSVRAATTAASAAVIARLAAIASSGPMAVLTTWFDKWCRRSRCSVSTPSSSQITPIGSGSAKEARRSAIPSPPSAASASLSRSSAVSVSIRGRSVSTRRAENALLTRVRRRRWSSPSAVVMPGTVAKVRSGQPSGIAPPAAR</sequence>
<dbReference type="Proteomes" id="UP000195880">
    <property type="component" value="Chromosome"/>
</dbReference>
<feature type="region of interest" description="Disordered" evidence="1">
    <location>
        <begin position="141"/>
        <end position="175"/>
    </location>
</feature>
<evidence type="ECO:0000313" key="2">
    <source>
        <dbReference type="EMBL" id="ARX89249.1"/>
    </source>
</evidence>
<keyword evidence="3" id="KW-1185">Reference proteome</keyword>
<feature type="region of interest" description="Disordered" evidence="1">
    <location>
        <begin position="219"/>
        <end position="239"/>
    </location>
</feature>
<proteinExistence type="predicted"/>
<organism evidence="2 3">
    <name type="scientific">Streptomyces alboflavus</name>
    <dbReference type="NCBI Taxonomy" id="67267"/>
    <lineage>
        <taxon>Bacteria</taxon>
        <taxon>Bacillati</taxon>
        <taxon>Actinomycetota</taxon>
        <taxon>Actinomycetes</taxon>
        <taxon>Kitasatosporales</taxon>
        <taxon>Streptomycetaceae</taxon>
        <taxon>Streptomyces</taxon>
    </lineage>
</organism>
<protein>
    <submittedName>
        <fullName evidence="2">Uncharacterized protein</fullName>
    </submittedName>
</protein>
<reference evidence="2 3" key="1">
    <citation type="submission" date="2017-05" db="EMBL/GenBank/DDBJ databases">
        <title>Streptomyces alboflavus Genome sequencing and assembly.</title>
        <authorList>
            <person name="Wang Y."/>
            <person name="Du B."/>
            <person name="Ding Y."/>
            <person name="Liu H."/>
            <person name="Hou Q."/>
            <person name="Liu K."/>
            <person name="Wang C."/>
            <person name="Yao L."/>
        </authorList>
    </citation>
    <scope>NUCLEOTIDE SEQUENCE [LARGE SCALE GENOMIC DNA]</scope>
    <source>
        <strain evidence="2 3">MDJK44</strain>
    </source>
</reference>
<name>A0A1Z1WS83_9ACTN</name>
<evidence type="ECO:0000313" key="3">
    <source>
        <dbReference type="Proteomes" id="UP000195880"/>
    </source>
</evidence>
<dbReference type="KEGG" id="salf:SMD44_08736"/>
<accession>A0A1Z1WS83</accession>
<gene>
    <name evidence="2" type="ORF">SMD44_08736</name>
</gene>
<dbReference type="EMBL" id="CP021748">
    <property type="protein sequence ID" value="ARX89249.1"/>
    <property type="molecule type" value="Genomic_DNA"/>
</dbReference>
<dbReference type="AlphaFoldDB" id="A0A1Z1WS83"/>
<evidence type="ECO:0000256" key="1">
    <source>
        <dbReference type="SAM" id="MobiDB-lite"/>
    </source>
</evidence>